<evidence type="ECO:0000256" key="1">
    <source>
        <dbReference type="ARBA" id="ARBA00022448"/>
    </source>
</evidence>
<dbReference type="PANTHER" id="PTHR30332">
    <property type="entry name" value="PROBABLE GENERAL SECRETION PATHWAY PROTEIN D"/>
    <property type="match status" value="1"/>
</dbReference>
<reference evidence="5 6" key="1">
    <citation type="journal article" date="2009" name="Biosci. Biotechnol. Biochem.">
        <title>WeGAS: a web-based microbial genome annotation system.</title>
        <authorList>
            <person name="Lee D."/>
            <person name="Seo H."/>
            <person name="Park C."/>
            <person name="Park K."/>
        </authorList>
    </citation>
    <scope>NUCLEOTIDE SEQUENCE [LARGE SCALE GENOMIC DNA]</scope>
    <source>
        <strain evidence="6">ATCC 49049 / DSM 4359 / NBRC 107923 / NS-E</strain>
    </source>
</reference>
<keyword evidence="1" id="KW-0813">Transport</keyword>
<dbReference type="PANTHER" id="PTHR30332:SF17">
    <property type="entry name" value="TYPE IV PILIATION SYSTEM PROTEIN DR_0774-RELATED"/>
    <property type="match status" value="1"/>
</dbReference>
<dbReference type="STRING" id="309803.CTN_1934"/>
<dbReference type="eggNOG" id="COG4796">
    <property type="taxonomic scope" value="Bacteria"/>
</dbReference>
<organism evidence="5 6">
    <name type="scientific">Thermotoga neapolitana (strain ATCC 49049 / DSM 4359 / NBRC 107923 / NS-E)</name>
    <dbReference type="NCBI Taxonomy" id="309803"/>
    <lineage>
        <taxon>Bacteria</taxon>
        <taxon>Thermotogati</taxon>
        <taxon>Thermotogota</taxon>
        <taxon>Thermotogae</taxon>
        <taxon>Thermotogales</taxon>
        <taxon>Thermotogaceae</taxon>
        <taxon>Thermotoga</taxon>
    </lineage>
</organism>
<dbReference type="EMBL" id="CP000916">
    <property type="protein sequence ID" value="ACM24110.1"/>
    <property type="molecule type" value="Genomic_DNA"/>
</dbReference>
<evidence type="ECO:0000256" key="3">
    <source>
        <dbReference type="ARBA" id="ARBA00023237"/>
    </source>
</evidence>
<dbReference type="Gene3D" id="3.30.1370.130">
    <property type="match status" value="1"/>
</dbReference>
<dbReference type="InterPro" id="IPR050810">
    <property type="entry name" value="Bact_Secretion_Sys_Channel"/>
</dbReference>
<sequence length="435" mass="48610">MKRVIFSIVLLFCVPAFSIDVFFQDTDIKDALVQLSQLSGVPILFSSKISGRVSLELYDVSLDTALNLLLSGTPYDWIKGDGYYLVFAPSDMEKLVFLPSAVINLQHVPAEQVVEYLGAYKDFVVPVGNTLIVFGGGRVLRAVKEIAEKIDVEREQYIAWYRYVRISEEKTVTLKRLLSSKVVSVGDTYTVITDEDVLTVEDFIRVLSEEEMRTIASGVVPIEEGRETKISLQYNEKSIWLSLALSGNSIRISLKDSRTALETDVSLSSKKITIVDFEGGILELKVGKIAPVSIKEEKKDEEKDHTLTGRVEMGKSLTFLSGATARVVGNLELGLLAGVKDEEVFLSISLKDVHNIRGNIFSYGEFQLSMNKDAEVSQEFSLGIAWKEKVLFGLGVWSDFSKMRPEIRLAFGQDAGVEIIYVVTEKVIIGFWVRW</sequence>
<dbReference type="GO" id="GO:0015627">
    <property type="term" value="C:type II protein secretion system complex"/>
    <property type="evidence" value="ECO:0007669"/>
    <property type="project" value="TreeGrafter"/>
</dbReference>
<feature type="domain" description="Secretin/TonB short N-terminal" evidence="4">
    <location>
        <begin position="41"/>
        <end position="89"/>
    </location>
</feature>
<protein>
    <submittedName>
        <fullName evidence="5">Secretin/TonB, short N-terminal domain</fullName>
    </submittedName>
</protein>
<evidence type="ECO:0000313" key="6">
    <source>
        <dbReference type="Proteomes" id="UP000000445"/>
    </source>
</evidence>
<keyword evidence="2" id="KW-0472">Membrane</keyword>
<dbReference type="Pfam" id="PF07660">
    <property type="entry name" value="STN"/>
    <property type="match status" value="1"/>
</dbReference>
<dbReference type="InterPro" id="IPR011662">
    <property type="entry name" value="Secretin/TonB_short_N"/>
</dbReference>
<evidence type="ECO:0000313" key="5">
    <source>
        <dbReference type="EMBL" id="ACM24110.1"/>
    </source>
</evidence>
<proteinExistence type="predicted"/>
<name>B9KAX7_THENN</name>
<dbReference type="GO" id="GO:0009306">
    <property type="term" value="P:protein secretion"/>
    <property type="evidence" value="ECO:0007669"/>
    <property type="project" value="TreeGrafter"/>
</dbReference>
<dbReference type="SMART" id="SM00965">
    <property type="entry name" value="STN"/>
    <property type="match status" value="1"/>
</dbReference>
<dbReference type="RefSeq" id="WP_015920346.1">
    <property type="nucleotide sequence ID" value="NC_011978.1"/>
</dbReference>
<dbReference type="GO" id="GO:0019867">
    <property type="term" value="C:outer membrane"/>
    <property type="evidence" value="ECO:0007669"/>
    <property type="project" value="InterPro"/>
</dbReference>
<dbReference type="KEGG" id="tna:CTN_1934"/>
<gene>
    <name evidence="5" type="ordered locus">CTN_1934</name>
</gene>
<dbReference type="HOGENOM" id="CLU_629926_0_0_0"/>
<dbReference type="Proteomes" id="UP000000445">
    <property type="component" value="Chromosome"/>
</dbReference>
<evidence type="ECO:0000259" key="4">
    <source>
        <dbReference type="SMART" id="SM00965"/>
    </source>
</evidence>
<dbReference type="AlphaFoldDB" id="B9KAX7"/>
<keyword evidence="6" id="KW-1185">Reference proteome</keyword>
<keyword evidence="3" id="KW-0998">Cell outer membrane</keyword>
<accession>B9KAX7</accession>
<evidence type="ECO:0000256" key="2">
    <source>
        <dbReference type="ARBA" id="ARBA00023136"/>
    </source>
</evidence>